<evidence type="ECO:0000256" key="2">
    <source>
        <dbReference type="SAM" id="Phobius"/>
    </source>
</evidence>
<feature type="transmembrane region" description="Helical" evidence="2">
    <location>
        <begin position="265"/>
        <end position="282"/>
    </location>
</feature>
<sequence length="306" mass="31212">MSGGAVAERRTPRTGRLTAAVVLLALGSGAVDAFSFAGLGAVFASVMTGNLVLLGVSVVHARLDAAVAAVAAITAYVAGVLAASLWLRARHIGDRPRASCRRGRELTPTGSYGRNRLRRARTRGAAGVARRYGRGRPSGDTYLGRAARRRHVPSAGPSGLRTGRPSTPRRPVTAEWPARVRAVLTVVPVAQAAVLGGWLATGGRPGPVAQSGMLALAAFAMGAQSAGVNTLPLTGAATTYLTGTLTTLTTELATSGVPATMRRRFAVLAAALAGAGLDAVLLVWARPAAPALPLALTLTVVLVLAR</sequence>
<proteinExistence type="predicted"/>
<dbReference type="Pfam" id="PF06912">
    <property type="entry name" value="DUF1275"/>
    <property type="match status" value="2"/>
</dbReference>
<evidence type="ECO:0000313" key="3">
    <source>
        <dbReference type="EMBL" id="GAA4517761.1"/>
    </source>
</evidence>
<dbReference type="EMBL" id="BAABHF010000058">
    <property type="protein sequence ID" value="GAA4517761.1"/>
    <property type="molecule type" value="Genomic_DNA"/>
</dbReference>
<protein>
    <recommendedName>
        <fullName evidence="5">DUF1275 domain-containing protein</fullName>
    </recommendedName>
</protein>
<gene>
    <name evidence="3" type="ORF">GCM10023191_090860</name>
</gene>
<evidence type="ECO:0000313" key="4">
    <source>
        <dbReference type="Proteomes" id="UP001500503"/>
    </source>
</evidence>
<reference evidence="4" key="1">
    <citation type="journal article" date="2019" name="Int. J. Syst. Evol. Microbiol.">
        <title>The Global Catalogue of Microorganisms (GCM) 10K type strain sequencing project: providing services to taxonomists for standard genome sequencing and annotation.</title>
        <authorList>
            <consortium name="The Broad Institute Genomics Platform"/>
            <consortium name="The Broad Institute Genome Sequencing Center for Infectious Disease"/>
            <person name="Wu L."/>
            <person name="Ma J."/>
        </authorList>
    </citation>
    <scope>NUCLEOTIDE SEQUENCE [LARGE SCALE GENOMIC DNA]</scope>
    <source>
        <strain evidence="4">JCM 17933</strain>
    </source>
</reference>
<comment type="caution">
    <text evidence="3">The sequence shown here is derived from an EMBL/GenBank/DDBJ whole genome shotgun (WGS) entry which is preliminary data.</text>
</comment>
<dbReference type="Proteomes" id="UP001500503">
    <property type="component" value="Unassembled WGS sequence"/>
</dbReference>
<keyword evidence="2" id="KW-1133">Transmembrane helix</keyword>
<feature type="region of interest" description="Disordered" evidence="1">
    <location>
        <begin position="148"/>
        <end position="172"/>
    </location>
</feature>
<keyword evidence="2" id="KW-0812">Transmembrane</keyword>
<feature type="transmembrane region" description="Helical" evidence="2">
    <location>
        <begin position="21"/>
        <end position="46"/>
    </location>
</feature>
<evidence type="ECO:0008006" key="5">
    <source>
        <dbReference type="Google" id="ProtNLM"/>
    </source>
</evidence>
<keyword evidence="4" id="KW-1185">Reference proteome</keyword>
<feature type="transmembrane region" description="Helical" evidence="2">
    <location>
        <begin position="66"/>
        <end position="87"/>
    </location>
</feature>
<dbReference type="InterPro" id="IPR010699">
    <property type="entry name" value="DUF1275"/>
</dbReference>
<feature type="transmembrane region" description="Helical" evidence="2">
    <location>
        <begin position="288"/>
        <end position="305"/>
    </location>
</feature>
<keyword evidence="2" id="KW-0472">Membrane</keyword>
<organism evidence="3 4">
    <name type="scientific">Actinoallomurus oryzae</name>
    <dbReference type="NCBI Taxonomy" id="502180"/>
    <lineage>
        <taxon>Bacteria</taxon>
        <taxon>Bacillati</taxon>
        <taxon>Actinomycetota</taxon>
        <taxon>Actinomycetes</taxon>
        <taxon>Streptosporangiales</taxon>
        <taxon>Thermomonosporaceae</taxon>
        <taxon>Actinoallomurus</taxon>
    </lineage>
</organism>
<name>A0ABP8R436_9ACTN</name>
<evidence type="ECO:0000256" key="1">
    <source>
        <dbReference type="SAM" id="MobiDB-lite"/>
    </source>
</evidence>
<accession>A0ABP8R436</accession>
<dbReference type="PANTHER" id="PTHR37314:SF4">
    <property type="entry name" value="UPF0700 TRANSMEMBRANE PROTEIN YOAK"/>
    <property type="match status" value="1"/>
</dbReference>
<dbReference type="PANTHER" id="PTHR37314">
    <property type="entry name" value="SLR0142 PROTEIN"/>
    <property type="match status" value="1"/>
</dbReference>